<protein>
    <submittedName>
        <fullName evidence="3">Uncharacterized protein</fullName>
    </submittedName>
</protein>
<dbReference type="SUPFAM" id="SSF48371">
    <property type="entry name" value="ARM repeat"/>
    <property type="match status" value="1"/>
</dbReference>
<dbReference type="Proteomes" id="UP001285441">
    <property type="component" value="Unassembled WGS sequence"/>
</dbReference>
<evidence type="ECO:0000256" key="1">
    <source>
        <dbReference type="ARBA" id="ARBA00034736"/>
    </source>
</evidence>
<feature type="region of interest" description="Disordered" evidence="2">
    <location>
        <begin position="214"/>
        <end position="243"/>
    </location>
</feature>
<feature type="compositionally biased region" description="Basic and acidic residues" evidence="2">
    <location>
        <begin position="224"/>
        <end position="243"/>
    </location>
</feature>
<comment type="caution">
    <text evidence="3">The sequence shown here is derived from an EMBL/GenBank/DDBJ whole genome shotgun (WGS) entry which is preliminary data.</text>
</comment>
<dbReference type="AlphaFoldDB" id="A0AAE0P0B8"/>
<reference evidence="3" key="1">
    <citation type="journal article" date="2023" name="Mol. Phylogenet. Evol.">
        <title>Genome-scale phylogeny and comparative genomics of the fungal order Sordariales.</title>
        <authorList>
            <person name="Hensen N."/>
            <person name="Bonometti L."/>
            <person name="Westerberg I."/>
            <person name="Brannstrom I.O."/>
            <person name="Guillou S."/>
            <person name="Cros-Aarteil S."/>
            <person name="Calhoun S."/>
            <person name="Haridas S."/>
            <person name="Kuo A."/>
            <person name="Mondo S."/>
            <person name="Pangilinan J."/>
            <person name="Riley R."/>
            <person name="LaButti K."/>
            <person name="Andreopoulos B."/>
            <person name="Lipzen A."/>
            <person name="Chen C."/>
            <person name="Yan M."/>
            <person name="Daum C."/>
            <person name="Ng V."/>
            <person name="Clum A."/>
            <person name="Steindorff A."/>
            <person name="Ohm R.A."/>
            <person name="Martin F."/>
            <person name="Silar P."/>
            <person name="Natvig D.O."/>
            <person name="Lalanne C."/>
            <person name="Gautier V."/>
            <person name="Ament-Velasquez S.L."/>
            <person name="Kruys A."/>
            <person name="Hutchinson M.I."/>
            <person name="Powell A.J."/>
            <person name="Barry K."/>
            <person name="Miller A.N."/>
            <person name="Grigoriev I.V."/>
            <person name="Debuchy R."/>
            <person name="Gladieux P."/>
            <person name="Hiltunen Thoren M."/>
            <person name="Johannesson H."/>
        </authorList>
    </citation>
    <scope>NUCLEOTIDE SEQUENCE</scope>
    <source>
        <strain evidence="3">CBS 232.78</strain>
    </source>
</reference>
<sequence>MADSRTLGELATRVSKLGRGNVSITILNTSNSSGSSNATLSQLLAVLASLRSSEACSEEGITADDNDDENVAAASSELGRAVVRVIEPVGTVTAVPESDRGLWLDQNDRTKTYNQVTQHCSAVADTGIQILETLSNKQHQIIPPGKLRRRFDDDILLALVGFTDSTHDDWATAALSVRAASLLRSQLSDDEATKSKFIVEAILQHYLRPLFSKSKPSSVTASGRKAEYVDRSSTHHRPEDESHETKPWKYVDFRAIPAVSWAVHEADENLIAQHWPLFIPVLMTLVDDSTTSIRQRGLLALTQFLAKFPSKTLRDTGLGKVFEETIFPTLSYLPSITPEAESLLLLPPAYSALLCLASKQQQQPSPQKTKLLDKLLREGIFTGYFYAKAHVRIVEVLCQQAALVIGQMGIHAVKHLKDLIPMISSIMIDPFAPACPATLVSAIQALQAILANCWPRIASSGGGPWQDEIINALVLCWLNWHEEKEEEPPKNSRGSSSDAAAAAMVEQELVKSARALAGILKREAAATTARGDDDSGDESSDESGDGDLNKRVAPLVEKEPSLRRLFFSP</sequence>
<evidence type="ECO:0000313" key="4">
    <source>
        <dbReference type="Proteomes" id="UP001285441"/>
    </source>
</evidence>
<dbReference type="PANTHER" id="PTHR32226:SF2">
    <property type="entry name" value="TELO2-INTERACTING PROTEIN 2"/>
    <property type="match status" value="1"/>
</dbReference>
<feature type="region of interest" description="Disordered" evidence="2">
    <location>
        <begin position="524"/>
        <end position="554"/>
    </location>
</feature>
<dbReference type="GO" id="GO:0005634">
    <property type="term" value="C:nucleus"/>
    <property type="evidence" value="ECO:0007669"/>
    <property type="project" value="TreeGrafter"/>
</dbReference>
<accession>A0AAE0P0B8</accession>
<dbReference type="GO" id="GO:0110078">
    <property type="term" value="C:TTT Hsp90 cochaperone complex"/>
    <property type="evidence" value="ECO:0007669"/>
    <property type="project" value="InterPro"/>
</dbReference>
<comment type="similarity">
    <text evidence="1">Belongs to the TTI2 family.</text>
</comment>
<feature type="compositionally biased region" description="Acidic residues" evidence="2">
    <location>
        <begin position="534"/>
        <end position="545"/>
    </location>
</feature>
<dbReference type="InterPro" id="IPR016024">
    <property type="entry name" value="ARM-type_fold"/>
</dbReference>
<name>A0AAE0P0B8_9PEZI</name>
<reference evidence="3" key="2">
    <citation type="submission" date="2023-06" db="EMBL/GenBank/DDBJ databases">
        <authorList>
            <consortium name="Lawrence Berkeley National Laboratory"/>
            <person name="Haridas S."/>
            <person name="Hensen N."/>
            <person name="Bonometti L."/>
            <person name="Westerberg I."/>
            <person name="Brannstrom I.O."/>
            <person name="Guillou S."/>
            <person name="Cros-Aarteil S."/>
            <person name="Calhoun S."/>
            <person name="Kuo A."/>
            <person name="Mondo S."/>
            <person name="Pangilinan J."/>
            <person name="Riley R."/>
            <person name="LaButti K."/>
            <person name="Andreopoulos B."/>
            <person name="Lipzen A."/>
            <person name="Chen C."/>
            <person name="Yanf M."/>
            <person name="Daum C."/>
            <person name="Ng V."/>
            <person name="Clum A."/>
            <person name="Steindorff A."/>
            <person name="Ohm R."/>
            <person name="Martin F."/>
            <person name="Silar P."/>
            <person name="Natvig D."/>
            <person name="Lalanne C."/>
            <person name="Gautier V."/>
            <person name="Ament-velasquez S.L."/>
            <person name="Kruys A."/>
            <person name="Hutchinson M.I."/>
            <person name="Powell A.J."/>
            <person name="Barry K."/>
            <person name="Miller A.N."/>
            <person name="Grigoriev I.V."/>
            <person name="Debuchy R."/>
            <person name="Gladieux P."/>
            <person name="Thoren M.H."/>
            <person name="Johannesson H."/>
        </authorList>
    </citation>
    <scope>NUCLEOTIDE SEQUENCE</scope>
    <source>
        <strain evidence="3">CBS 232.78</strain>
    </source>
</reference>
<dbReference type="InterPro" id="IPR018870">
    <property type="entry name" value="Tti2"/>
</dbReference>
<dbReference type="PANTHER" id="PTHR32226">
    <property type="entry name" value="TELO2-INTERACTING PROTEIN 2"/>
    <property type="match status" value="1"/>
</dbReference>
<dbReference type="Gene3D" id="1.25.10.10">
    <property type="entry name" value="Leucine-rich Repeat Variant"/>
    <property type="match status" value="1"/>
</dbReference>
<organism evidence="3 4">
    <name type="scientific">Podospora didyma</name>
    <dbReference type="NCBI Taxonomy" id="330526"/>
    <lineage>
        <taxon>Eukaryota</taxon>
        <taxon>Fungi</taxon>
        <taxon>Dikarya</taxon>
        <taxon>Ascomycota</taxon>
        <taxon>Pezizomycotina</taxon>
        <taxon>Sordariomycetes</taxon>
        <taxon>Sordariomycetidae</taxon>
        <taxon>Sordariales</taxon>
        <taxon>Podosporaceae</taxon>
        <taxon>Podospora</taxon>
    </lineage>
</organism>
<dbReference type="EMBL" id="JAULSW010000002">
    <property type="protein sequence ID" value="KAK3390976.1"/>
    <property type="molecule type" value="Genomic_DNA"/>
</dbReference>
<evidence type="ECO:0000256" key="2">
    <source>
        <dbReference type="SAM" id="MobiDB-lite"/>
    </source>
</evidence>
<proteinExistence type="inferred from homology"/>
<keyword evidence="4" id="KW-1185">Reference proteome</keyword>
<dbReference type="Pfam" id="PF10521">
    <property type="entry name" value="Tti2"/>
    <property type="match status" value="1"/>
</dbReference>
<evidence type="ECO:0000313" key="3">
    <source>
        <dbReference type="EMBL" id="KAK3390976.1"/>
    </source>
</evidence>
<dbReference type="InterPro" id="IPR011989">
    <property type="entry name" value="ARM-like"/>
</dbReference>
<gene>
    <name evidence="3" type="ORF">B0H63DRAFT_539533</name>
</gene>
<dbReference type="GO" id="GO:0005829">
    <property type="term" value="C:cytosol"/>
    <property type="evidence" value="ECO:0007669"/>
    <property type="project" value="TreeGrafter"/>
</dbReference>